<keyword evidence="2" id="KW-1185">Reference proteome</keyword>
<reference evidence="1 2" key="1">
    <citation type="submission" date="2020-04" db="EMBL/GenBank/DDBJ databases">
        <title>Chryseobacterium sp. RP-3-3 sp. nov., isolated from Jeju soil.</title>
        <authorList>
            <person name="Dahal R.H."/>
        </authorList>
    </citation>
    <scope>NUCLEOTIDE SEQUENCE [LARGE SCALE GENOMIC DNA]</scope>
    <source>
        <strain evidence="1 2">RP-3-3</strain>
    </source>
</reference>
<evidence type="ECO:0000313" key="2">
    <source>
        <dbReference type="Proteomes" id="UP000544054"/>
    </source>
</evidence>
<gene>
    <name evidence="1" type="ORF">HHL23_16110</name>
</gene>
<dbReference type="EMBL" id="JABBGI010000021">
    <property type="protein sequence ID" value="NML71315.1"/>
    <property type="molecule type" value="Genomic_DNA"/>
</dbReference>
<dbReference type="AlphaFoldDB" id="A0A7Y0AQ28"/>
<proteinExistence type="predicted"/>
<sequence length="143" mass="17091">MNTNLKEINIGQYIEIKVNELNIPMERICSFLKKEEEEVLRMYAASSLDSDILLRWSKLLKYDFFRLYSQHLILYAPPSSGKRTLENSSVLPEFRKSIYTKEVINFIISLIKTQEKTRQEIINEYKIPKTTLYKWISKYKIEN</sequence>
<dbReference type="SUPFAM" id="SSF46689">
    <property type="entry name" value="Homeodomain-like"/>
    <property type="match status" value="1"/>
</dbReference>
<dbReference type="RefSeq" id="WP_169235814.1">
    <property type="nucleotide sequence ID" value="NZ_JABBGI010000021.1"/>
</dbReference>
<organism evidence="1 2">
    <name type="scientific">Chryseobacterium antibioticum</name>
    <dbReference type="NCBI Taxonomy" id="2728847"/>
    <lineage>
        <taxon>Bacteria</taxon>
        <taxon>Pseudomonadati</taxon>
        <taxon>Bacteroidota</taxon>
        <taxon>Flavobacteriia</taxon>
        <taxon>Flavobacteriales</taxon>
        <taxon>Weeksellaceae</taxon>
        <taxon>Chryseobacterium group</taxon>
        <taxon>Chryseobacterium</taxon>
    </lineage>
</organism>
<dbReference type="InterPro" id="IPR009057">
    <property type="entry name" value="Homeodomain-like_sf"/>
</dbReference>
<name>A0A7Y0AQ28_9FLAO</name>
<dbReference type="Proteomes" id="UP000544054">
    <property type="component" value="Unassembled WGS sequence"/>
</dbReference>
<comment type="caution">
    <text evidence="1">The sequence shown here is derived from an EMBL/GenBank/DDBJ whole genome shotgun (WGS) entry which is preliminary data.</text>
</comment>
<protein>
    <submittedName>
        <fullName evidence="1">Transposase</fullName>
    </submittedName>
</protein>
<accession>A0A7Y0AQ28</accession>
<evidence type="ECO:0000313" key="1">
    <source>
        <dbReference type="EMBL" id="NML71315.1"/>
    </source>
</evidence>